<gene>
    <name evidence="1" type="ORF">Tci_042477</name>
</gene>
<reference evidence="1" key="1">
    <citation type="journal article" date="2019" name="Sci. Rep.">
        <title>Draft genome of Tanacetum cinerariifolium, the natural source of mosquito coil.</title>
        <authorList>
            <person name="Yamashiro T."/>
            <person name="Shiraishi A."/>
            <person name="Satake H."/>
            <person name="Nakayama K."/>
        </authorList>
    </citation>
    <scope>NUCLEOTIDE SEQUENCE</scope>
</reference>
<comment type="caution">
    <text evidence="1">The sequence shown here is derived from an EMBL/GenBank/DDBJ whole genome shotgun (WGS) entry which is preliminary data.</text>
</comment>
<sequence>MAANGPDNVVARRVTDDLIAFNGETAVPKYMKFFLAQKVVETRCFVNRMRDEADAIRSGIAQTTVVIAELQAMEDQDEVHDIFLAAKDAKRSEESKLLALHEVITKALEEIESQRNDVDIIDRFVSIEHDMVVQLWKWMNLVCSCCLQVMSLWRWSAGNVVSITKDQRLIAELEALGKRADVLKPLEYMMWFLMNGS</sequence>
<dbReference type="EMBL" id="BKCJ010006125">
    <property type="protein sequence ID" value="GEU70499.1"/>
    <property type="molecule type" value="Genomic_DNA"/>
</dbReference>
<organism evidence="1">
    <name type="scientific">Tanacetum cinerariifolium</name>
    <name type="common">Dalmatian daisy</name>
    <name type="synonym">Chrysanthemum cinerariifolium</name>
    <dbReference type="NCBI Taxonomy" id="118510"/>
    <lineage>
        <taxon>Eukaryota</taxon>
        <taxon>Viridiplantae</taxon>
        <taxon>Streptophyta</taxon>
        <taxon>Embryophyta</taxon>
        <taxon>Tracheophyta</taxon>
        <taxon>Spermatophyta</taxon>
        <taxon>Magnoliopsida</taxon>
        <taxon>eudicotyledons</taxon>
        <taxon>Gunneridae</taxon>
        <taxon>Pentapetalae</taxon>
        <taxon>asterids</taxon>
        <taxon>campanulids</taxon>
        <taxon>Asterales</taxon>
        <taxon>Asteraceae</taxon>
        <taxon>Asteroideae</taxon>
        <taxon>Anthemideae</taxon>
        <taxon>Anthemidinae</taxon>
        <taxon>Tanacetum</taxon>
    </lineage>
</organism>
<protein>
    <submittedName>
        <fullName evidence="1">Uncharacterized protein</fullName>
    </submittedName>
</protein>
<evidence type="ECO:0000313" key="1">
    <source>
        <dbReference type="EMBL" id="GEU70499.1"/>
    </source>
</evidence>
<name>A0A6L2MAK6_TANCI</name>
<dbReference type="AlphaFoldDB" id="A0A6L2MAK6"/>
<accession>A0A6L2MAK6</accession>
<proteinExistence type="predicted"/>